<evidence type="ECO:0000313" key="11">
    <source>
        <dbReference type="Proteomes" id="UP000694383"/>
    </source>
</evidence>
<evidence type="ECO:0000256" key="7">
    <source>
        <dbReference type="RuleBase" id="RU000682"/>
    </source>
</evidence>
<dbReference type="GO" id="GO:0000978">
    <property type="term" value="F:RNA polymerase II cis-regulatory region sequence-specific DNA binding"/>
    <property type="evidence" value="ECO:0007669"/>
    <property type="project" value="TreeGrafter"/>
</dbReference>
<feature type="region of interest" description="Disordered" evidence="8">
    <location>
        <begin position="141"/>
        <end position="166"/>
    </location>
</feature>
<dbReference type="PROSITE" id="PS50071">
    <property type="entry name" value="HOMEOBOX_2"/>
    <property type="match status" value="1"/>
</dbReference>
<evidence type="ECO:0000256" key="2">
    <source>
        <dbReference type="ARBA" id="ARBA00022473"/>
    </source>
</evidence>
<dbReference type="PANTHER" id="PTHR45793">
    <property type="entry name" value="HOMEOBOX PROTEIN"/>
    <property type="match status" value="1"/>
</dbReference>
<accession>A0A8C8DQC9</accession>
<dbReference type="SMART" id="SM00389">
    <property type="entry name" value="HOX"/>
    <property type="match status" value="1"/>
</dbReference>
<dbReference type="InterPro" id="IPR017970">
    <property type="entry name" value="Homeobox_CS"/>
</dbReference>
<name>A0A8C8DQC9_9TELE</name>
<feature type="compositionally biased region" description="Low complexity" evidence="8">
    <location>
        <begin position="157"/>
        <end position="166"/>
    </location>
</feature>
<dbReference type="GO" id="GO:0000981">
    <property type="term" value="F:DNA-binding transcription factor activity, RNA polymerase II-specific"/>
    <property type="evidence" value="ECO:0007669"/>
    <property type="project" value="InterPro"/>
</dbReference>
<feature type="domain" description="Homeobox" evidence="9">
    <location>
        <begin position="88"/>
        <end position="148"/>
    </location>
</feature>
<dbReference type="Gene3D" id="1.10.10.60">
    <property type="entry name" value="Homeodomain-like"/>
    <property type="match status" value="1"/>
</dbReference>
<dbReference type="SUPFAM" id="SSF46689">
    <property type="entry name" value="Homeodomain-like"/>
    <property type="match status" value="1"/>
</dbReference>
<evidence type="ECO:0000256" key="5">
    <source>
        <dbReference type="ARBA" id="ARBA00023242"/>
    </source>
</evidence>
<dbReference type="Proteomes" id="UP000694383">
    <property type="component" value="Unplaced"/>
</dbReference>
<reference evidence="10" key="2">
    <citation type="submission" date="2025-09" db="UniProtKB">
        <authorList>
            <consortium name="Ensembl"/>
        </authorList>
    </citation>
    <scope>IDENTIFICATION</scope>
</reference>
<keyword evidence="2" id="KW-0217">Developmental protein</keyword>
<dbReference type="InterPro" id="IPR009057">
    <property type="entry name" value="Homeodomain-like_sf"/>
</dbReference>
<dbReference type="PANTHER" id="PTHR45793:SF5">
    <property type="entry name" value="HOMEOTIC PROTEIN OCELLILESS"/>
    <property type="match status" value="1"/>
</dbReference>
<dbReference type="PROSITE" id="PS00027">
    <property type="entry name" value="HOMEOBOX_1"/>
    <property type="match status" value="1"/>
</dbReference>
<proteinExistence type="predicted"/>
<keyword evidence="11" id="KW-1185">Reference proteome</keyword>
<feature type="compositionally biased region" description="Basic residues" evidence="8">
    <location>
        <begin position="141"/>
        <end position="156"/>
    </location>
</feature>
<organism evidence="10 11">
    <name type="scientific">Oryzias sinensis</name>
    <name type="common">Chinese medaka</name>
    <dbReference type="NCBI Taxonomy" id="183150"/>
    <lineage>
        <taxon>Eukaryota</taxon>
        <taxon>Metazoa</taxon>
        <taxon>Chordata</taxon>
        <taxon>Craniata</taxon>
        <taxon>Vertebrata</taxon>
        <taxon>Euteleostomi</taxon>
        <taxon>Actinopterygii</taxon>
        <taxon>Neopterygii</taxon>
        <taxon>Teleostei</taxon>
        <taxon>Neoteleostei</taxon>
        <taxon>Acanthomorphata</taxon>
        <taxon>Ovalentaria</taxon>
        <taxon>Atherinomorphae</taxon>
        <taxon>Beloniformes</taxon>
        <taxon>Adrianichthyidae</taxon>
        <taxon>Oryziinae</taxon>
        <taxon>Oryzias</taxon>
    </lineage>
</organism>
<comment type="subcellular location">
    <subcellularLocation>
        <location evidence="1 6 7">Nucleus</location>
    </subcellularLocation>
</comment>
<dbReference type="GeneTree" id="ENSGT01000000214804"/>
<evidence type="ECO:0000313" key="10">
    <source>
        <dbReference type="Ensembl" id="ENSOSIP00000021848.1"/>
    </source>
</evidence>
<dbReference type="InterPro" id="IPR001356">
    <property type="entry name" value="HD"/>
</dbReference>
<evidence type="ECO:0000259" key="9">
    <source>
        <dbReference type="PROSITE" id="PS50071"/>
    </source>
</evidence>
<feature type="region of interest" description="Disordered" evidence="8">
    <location>
        <begin position="69"/>
        <end position="97"/>
    </location>
</feature>
<evidence type="ECO:0000256" key="6">
    <source>
        <dbReference type="PROSITE-ProRule" id="PRU00108"/>
    </source>
</evidence>
<dbReference type="CDD" id="cd00086">
    <property type="entry name" value="homeodomain"/>
    <property type="match status" value="1"/>
</dbReference>
<keyword evidence="5 6" id="KW-0539">Nucleus</keyword>
<dbReference type="GO" id="GO:0005634">
    <property type="term" value="C:nucleus"/>
    <property type="evidence" value="ECO:0007669"/>
    <property type="project" value="UniProtKB-SubCell"/>
</dbReference>
<dbReference type="Ensembl" id="ENSOSIT00000023067.1">
    <property type="protein sequence ID" value="ENSOSIP00000021848.1"/>
    <property type="gene ID" value="ENSOSIG00000011521.1"/>
</dbReference>
<evidence type="ECO:0000256" key="3">
    <source>
        <dbReference type="ARBA" id="ARBA00023125"/>
    </source>
</evidence>
<evidence type="ECO:0000256" key="4">
    <source>
        <dbReference type="ARBA" id="ARBA00023155"/>
    </source>
</evidence>
<keyword evidence="4 6" id="KW-0371">Homeobox</keyword>
<dbReference type="AlphaFoldDB" id="A0A8C8DQC9"/>
<dbReference type="Pfam" id="PF00046">
    <property type="entry name" value="Homeodomain"/>
    <property type="match status" value="1"/>
</dbReference>
<evidence type="ECO:0000256" key="1">
    <source>
        <dbReference type="ARBA" id="ARBA00004123"/>
    </source>
</evidence>
<reference evidence="10" key="1">
    <citation type="submission" date="2025-08" db="UniProtKB">
        <authorList>
            <consortium name="Ensembl"/>
        </authorList>
    </citation>
    <scope>IDENTIFICATION</scope>
</reference>
<sequence length="166" mass="18592">MEITPPTLTMDARALSDFSIEHLLSPEVGSRAPAPVPVLVPVPVCLQYRGPVPPCRLHGCSTCVHLTCDPPPSLTEAPQHSQEPQQPRQKARMRTAFTEAQSRQLEALFQVTDYPTAEARAELSTRTGLTEETIRVWFKNRRARRKRQRGASKVRSQRPSSISSIR</sequence>
<evidence type="ECO:0000256" key="8">
    <source>
        <dbReference type="SAM" id="MobiDB-lite"/>
    </source>
</evidence>
<feature type="DNA-binding region" description="Homeobox" evidence="6">
    <location>
        <begin position="90"/>
        <end position="149"/>
    </location>
</feature>
<feature type="compositionally biased region" description="Polar residues" evidence="8">
    <location>
        <begin position="76"/>
        <end position="88"/>
    </location>
</feature>
<protein>
    <recommendedName>
        <fullName evidence="9">Homeobox domain-containing protein</fullName>
    </recommendedName>
</protein>
<keyword evidence="3 6" id="KW-0238">DNA-binding</keyword>